<keyword evidence="1" id="KW-0812">Transmembrane</keyword>
<dbReference type="AlphaFoldDB" id="A0A2C9VVW3"/>
<dbReference type="EMBL" id="CM004391">
    <property type="protein sequence ID" value="OAY49783.1"/>
    <property type="molecule type" value="Genomic_DNA"/>
</dbReference>
<feature type="transmembrane region" description="Helical" evidence="1">
    <location>
        <begin position="28"/>
        <end position="47"/>
    </location>
</feature>
<evidence type="ECO:0000313" key="2">
    <source>
        <dbReference type="EMBL" id="OAY49783.1"/>
    </source>
</evidence>
<gene>
    <name evidence="2" type="ORF">MANES_05G082800</name>
</gene>
<organism evidence="2">
    <name type="scientific">Manihot esculenta</name>
    <name type="common">Cassava</name>
    <name type="synonym">Jatropha manihot</name>
    <dbReference type="NCBI Taxonomy" id="3983"/>
    <lineage>
        <taxon>Eukaryota</taxon>
        <taxon>Viridiplantae</taxon>
        <taxon>Streptophyta</taxon>
        <taxon>Embryophyta</taxon>
        <taxon>Tracheophyta</taxon>
        <taxon>Spermatophyta</taxon>
        <taxon>Magnoliopsida</taxon>
        <taxon>eudicotyledons</taxon>
        <taxon>Gunneridae</taxon>
        <taxon>Pentapetalae</taxon>
        <taxon>rosids</taxon>
        <taxon>fabids</taxon>
        <taxon>Malpighiales</taxon>
        <taxon>Euphorbiaceae</taxon>
        <taxon>Crotonoideae</taxon>
        <taxon>Manihoteae</taxon>
        <taxon>Manihot</taxon>
    </lineage>
</organism>
<reference evidence="2" key="1">
    <citation type="submission" date="2016-02" db="EMBL/GenBank/DDBJ databases">
        <title>WGS assembly of Manihot esculenta.</title>
        <authorList>
            <person name="Bredeson J.V."/>
            <person name="Prochnik S.E."/>
            <person name="Lyons J.B."/>
            <person name="Schmutz J."/>
            <person name="Grimwood J."/>
            <person name="Vrebalov J."/>
            <person name="Bart R.S."/>
            <person name="Amuge T."/>
            <person name="Ferguson M.E."/>
            <person name="Green R."/>
            <person name="Putnam N."/>
            <person name="Stites J."/>
            <person name="Rounsley S."/>
            <person name="Rokhsar D.S."/>
        </authorList>
    </citation>
    <scope>NUCLEOTIDE SEQUENCE [LARGE SCALE GENOMIC DNA]</scope>
    <source>
        <tissue evidence="2">Leaf</tissue>
    </source>
</reference>
<proteinExistence type="predicted"/>
<protein>
    <submittedName>
        <fullName evidence="2">Uncharacterized protein</fullName>
    </submittedName>
</protein>
<keyword evidence="1" id="KW-1133">Transmembrane helix</keyword>
<accession>A0A2C9VVW3</accession>
<keyword evidence="1" id="KW-0472">Membrane</keyword>
<sequence length="49" mass="5389">MEAASECAPKMWETILVHNADFIADTRASVKALFIMKILIGLAISIIKN</sequence>
<name>A0A2C9VVW3_MANES</name>
<evidence type="ECO:0000256" key="1">
    <source>
        <dbReference type="SAM" id="Phobius"/>
    </source>
</evidence>